<dbReference type="GO" id="GO:0005829">
    <property type="term" value="C:cytosol"/>
    <property type="evidence" value="ECO:0007669"/>
    <property type="project" value="TreeGrafter"/>
</dbReference>
<protein>
    <submittedName>
        <fullName evidence="1">YaaA family protein</fullName>
    </submittedName>
</protein>
<reference evidence="1 2" key="1">
    <citation type="submission" date="2020-10" db="EMBL/GenBank/DDBJ databases">
        <title>Campylobacter and Helicobacter PacBio genomes.</title>
        <authorList>
            <person name="Lane C."/>
        </authorList>
    </citation>
    <scope>NUCLEOTIDE SEQUENCE [LARGE SCALE GENOMIC DNA]</scope>
    <source>
        <strain evidence="1 2">2016D-0077</strain>
    </source>
</reference>
<dbReference type="OrthoDB" id="3210767at2"/>
<accession>A0A7M1LF77</accession>
<evidence type="ECO:0000313" key="2">
    <source>
        <dbReference type="Proteomes" id="UP000594749"/>
    </source>
</evidence>
<dbReference type="Pfam" id="PF03883">
    <property type="entry name" value="H2O2_YaaD"/>
    <property type="match status" value="1"/>
</dbReference>
<sequence length="243" mass="28487">MKILFSPSETKRSDVGDTKFSVENLIFGLNLREEFLSKYDDFIKSSSIDELSKFFGIKNLSDAQRFKFSYKSKTGLKAIKRYTGVAYDALKYQNLDQMAKNYIDENVLIFSNLYGVLRAKDIIPEYKFKQGASFLGLKPEIYYGRNLGKFLDEYLKEDEILDLRASFYEKFYSIKKPFITLKFIKDEKIVSHWAKFYRGAVLKEIAKANIKSLDEFQDLKVENLSIKEIKKQSNKTEITYKIR</sequence>
<dbReference type="InterPro" id="IPR005583">
    <property type="entry name" value="YaaA"/>
</dbReference>
<evidence type="ECO:0000313" key="1">
    <source>
        <dbReference type="EMBL" id="QOQ87237.1"/>
    </source>
</evidence>
<name>A0A7M1LF77_9BACT</name>
<dbReference type="GO" id="GO:0033194">
    <property type="term" value="P:response to hydroperoxide"/>
    <property type="evidence" value="ECO:0007669"/>
    <property type="project" value="TreeGrafter"/>
</dbReference>
<dbReference type="Proteomes" id="UP000594749">
    <property type="component" value="Chromosome"/>
</dbReference>
<organism evidence="1 2">
    <name type="scientific">Campylobacter corcagiensis</name>
    <dbReference type="NCBI Taxonomy" id="1448857"/>
    <lineage>
        <taxon>Bacteria</taxon>
        <taxon>Pseudomonadati</taxon>
        <taxon>Campylobacterota</taxon>
        <taxon>Epsilonproteobacteria</taxon>
        <taxon>Campylobacterales</taxon>
        <taxon>Campylobacteraceae</taxon>
        <taxon>Campylobacter</taxon>
    </lineage>
</organism>
<keyword evidence="2" id="KW-1185">Reference proteome</keyword>
<gene>
    <name evidence="1" type="ORF">IMC76_08520</name>
</gene>
<dbReference type="AlphaFoldDB" id="A0A7M1LF77"/>
<dbReference type="RefSeq" id="WP_025803597.1">
    <property type="nucleotide sequence ID" value="NZ_CP053842.1"/>
</dbReference>
<proteinExistence type="predicted"/>
<dbReference type="EMBL" id="CP063078">
    <property type="protein sequence ID" value="QOQ87237.1"/>
    <property type="molecule type" value="Genomic_DNA"/>
</dbReference>
<dbReference type="PANTHER" id="PTHR30283">
    <property type="entry name" value="PEROXIDE STRESS RESPONSE PROTEIN YAAA"/>
    <property type="match status" value="1"/>
</dbReference>
<dbReference type="PANTHER" id="PTHR30283:SF4">
    <property type="entry name" value="PEROXIDE STRESS RESISTANCE PROTEIN YAAA"/>
    <property type="match status" value="1"/>
</dbReference>